<evidence type="ECO:0000313" key="1">
    <source>
        <dbReference type="EMBL" id="TMO68569.1"/>
    </source>
</evidence>
<dbReference type="Pfam" id="PF05621">
    <property type="entry name" value="TniB"/>
    <property type="match status" value="1"/>
</dbReference>
<dbReference type="InterPro" id="IPR027417">
    <property type="entry name" value="P-loop_NTPase"/>
</dbReference>
<protein>
    <submittedName>
        <fullName evidence="1">Uncharacterized protein</fullName>
    </submittedName>
</protein>
<reference evidence="2" key="1">
    <citation type="submission" date="2019-06" db="EMBL/GenBank/DDBJ databases">
        <title>Co-occurence of chitin degradation, pigmentation and bioactivity in marine Pseudoalteromonas.</title>
        <authorList>
            <person name="Sonnenschein E.C."/>
            <person name="Bech P.K."/>
        </authorList>
    </citation>
    <scope>NUCLEOTIDE SEQUENCE [LARGE SCALE GENOMIC DNA]</scope>
    <source>
        <strain evidence="2">S3895</strain>
    </source>
</reference>
<dbReference type="Proteomes" id="UP000307164">
    <property type="component" value="Unassembled WGS sequence"/>
</dbReference>
<gene>
    <name evidence="1" type="ORF">CWC20_21205</name>
</gene>
<dbReference type="RefSeq" id="WP_171045532.1">
    <property type="nucleotide sequence ID" value="NZ_PNBW01000221.1"/>
</dbReference>
<keyword evidence="2" id="KW-1185">Reference proteome</keyword>
<feature type="non-terminal residue" evidence="1">
    <location>
        <position position="1"/>
    </location>
</feature>
<name>A0ABY2VRU8_9GAMM</name>
<dbReference type="Gene3D" id="3.40.50.300">
    <property type="entry name" value="P-loop containing nucleotide triphosphate hydrolases"/>
    <property type="match status" value="1"/>
</dbReference>
<evidence type="ECO:0000313" key="2">
    <source>
        <dbReference type="Proteomes" id="UP000307164"/>
    </source>
</evidence>
<dbReference type="SUPFAM" id="SSF52540">
    <property type="entry name" value="P-loop containing nucleoside triphosphate hydrolases"/>
    <property type="match status" value="1"/>
</dbReference>
<sequence>DLAGEKPCMMLSGDTGCGKSALIKHYYDNNPPHFADGRRKVPVLLSRIPSNPSIESTLKQLLHDLGQFGAKSSKRLK</sequence>
<dbReference type="InterPro" id="IPR008868">
    <property type="entry name" value="TniB"/>
</dbReference>
<dbReference type="EMBL" id="PNBW01000221">
    <property type="protein sequence ID" value="TMO68569.1"/>
    <property type="molecule type" value="Genomic_DNA"/>
</dbReference>
<accession>A0ABY2VRU8</accession>
<feature type="non-terminal residue" evidence="1">
    <location>
        <position position="77"/>
    </location>
</feature>
<comment type="caution">
    <text evidence="1">The sequence shown here is derived from an EMBL/GenBank/DDBJ whole genome shotgun (WGS) entry which is preliminary data.</text>
</comment>
<organism evidence="1 2">
    <name type="scientific">Pseudoalteromonas aurantia</name>
    <dbReference type="NCBI Taxonomy" id="43654"/>
    <lineage>
        <taxon>Bacteria</taxon>
        <taxon>Pseudomonadati</taxon>
        <taxon>Pseudomonadota</taxon>
        <taxon>Gammaproteobacteria</taxon>
        <taxon>Alteromonadales</taxon>
        <taxon>Pseudoalteromonadaceae</taxon>
        <taxon>Pseudoalteromonas</taxon>
    </lineage>
</organism>
<proteinExistence type="predicted"/>